<keyword evidence="5 10" id="KW-0812">Transmembrane</keyword>
<dbReference type="PANTHER" id="PTHR33909">
    <property type="entry name" value="SEC TRANSLOCON ACCESSORY COMPLEX SUBUNIT YAJC"/>
    <property type="match status" value="1"/>
</dbReference>
<dbReference type="Pfam" id="PF02699">
    <property type="entry name" value="YajC"/>
    <property type="match status" value="1"/>
</dbReference>
<evidence type="ECO:0000256" key="5">
    <source>
        <dbReference type="ARBA" id="ARBA00022692"/>
    </source>
</evidence>
<reference evidence="11 12" key="1">
    <citation type="journal article" date="2014" name="Genome Announc.">
        <title>Draft Genome Sequence of Fervidicella metallireducens Strain AeBT, an Iron-Reducing Thermoanaerobe from the Great Artesian Basin.</title>
        <authorList>
            <person name="Patel B.K."/>
        </authorList>
    </citation>
    <scope>NUCLEOTIDE SEQUENCE [LARGE SCALE GENOMIC DNA]</scope>
    <source>
        <strain evidence="11 12">AeB</strain>
    </source>
</reference>
<name>A0A017RXZ0_9CLOT</name>
<gene>
    <name evidence="11" type="ORF">Q428_00940</name>
</gene>
<comment type="subcellular location">
    <subcellularLocation>
        <location evidence="1">Cell membrane</location>
        <topology evidence="1">Single-pass membrane protein</topology>
    </subcellularLocation>
</comment>
<sequence length="115" mass="12861">MPQGLNFLPIILVFVVFYFFLILPEKKKQKQLNEMLNAVRVGDVVLTRGGIKGKVVSVEGDNIVLQTGPDDVKISMLKMAIGQVLEKAADVKYNDINEESKVQEIAAEEIEEKNE</sequence>
<evidence type="ECO:0000256" key="10">
    <source>
        <dbReference type="SAM" id="Phobius"/>
    </source>
</evidence>
<evidence type="ECO:0000256" key="2">
    <source>
        <dbReference type="ARBA" id="ARBA00006742"/>
    </source>
</evidence>
<keyword evidence="8" id="KW-0811">Translocation</keyword>
<comment type="caution">
    <text evidence="11">The sequence shown here is derived from an EMBL/GenBank/DDBJ whole genome shotgun (WGS) entry which is preliminary data.</text>
</comment>
<organism evidence="11 12">
    <name type="scientific">Fervidicella metallireducens AeB</name>
    <dbReference type="NCBI Taxonomy" id="1403537"/>
    <lineage>
        <taxon>Bacteria</taxon>
        <taxon>Bacillati</taxon>
        <taxon>Bacillota</taxon>
        <taxon>Clostridia</taxon>
        <taxon>Eubacteriales</taxon>
        <taxon>Clostridiaceae</taxon>
        <taxon>Fervidicella</taxon>
    </lineage>
</organism>
<dbReference type="AlphaFoldDB" id="A0A017RXZ0"/>
<feature type="transmembrane region" description="Helical" evidence="10">
    <location>
        <begin position="6"/>
        <end position="23"/>
    </location>
</feature>
<dbReference type="PANTHER" id="PTHR33909:SF1">
    <property type="entry name" value="SEC TRANSLOCON ACCESSORY COMPLEX SUBUNIT YAJC"/>
    <property type="match status" value="1"/>
</dbReference>
<evidence type="ECO:0000256" key="6">
    <source>
        <dbReference type="ARBA" id="ARBA00022927"/>
    </source>
</evidence>
<dbReference type="NCBIfam" id="TIGR00739">
    <property type="entry name" value="yajC"/>
    <property type="match status" value="1"/>
</dbReference>
<evidence type="ECO:0000256" key="9">
    <source>
        <dbReference type="ARBA" id="ARBA00023136"/>
    </source>
</evidence>
<evidence type="ECO:0000256" key="4">
    <source>
        <dbReference type="ARBA" id="ARBA00022475"/>
    </source>
</evidence>
<keyword evidence="9 10" id="KW-0472">Membrane</keyword>
<dbReference type="Proteomes" id="UP000019681">
    <property type="component" value="Unassembled WGS sequence"/>
</dbReference>
<evidence type="ECO:0000256" key="3">
    <source>
        <dbReference type="ARBA" id="ARBA00022448"/>
    </source>
</evidence>
<evidence type="ECO:0000256" key="8">
    <source>
        <dbReference type="ARBA" id="ARBA00023010"/>
    </source>
</evidence>
<dbReference type="InterPro" id="IPR003849">
    <property type="entry name" value="Preprotein_translocase_YajC"/>
</dbReference>
<keyword evidence="4" id="KW-1003">Cell membrane</keyword>
<dbReference type="GO" id="GO:0005886">
    <property type="term" value="C:plasma membrane"/>
    <property type="evidence" value="ECO:0007669"/>
    <property type="project" value="UniProtKB-SubCell"/>
</dbReference>
<keyword evidence="3" id="KW-0813">Transport</keyword>
<evidence type="ECO:0000313" key="12">
    <source>
        <dbReference type="Proteomes" id="UP000019681"/>
    </source>
</evidence>
<protein>
    <submittedName>
        <fullName evidence="11">Preprotein translocase subunit YajC</fullName>
    </submittedName>
</protein>
<proteinExistence type="inferred from homology"/>
<dbReference type="SMART" id="SM01323">
    <property type="entry name" value="YajC"/>
    <property type="match status" value="1"/>
</dbReference>
<dbReference type="EMBL" id="AZQP01000002">
    <property type="protein sequence ID" value="EYE89623.1"/>
    <property type="molecule type" value="Genomic_DNA"/>
</dbReference>
<keyword evidence="6" id="KW-0653">Protein transport</keyword>
<dbReference type="GO" id="GO:0015031">
    <property type="term" value="P:protein transport"/>
    <property type="evidence" value="ECO:0007669"/>
    <property type="project" value="UniProtKB-KW"/>
</dbReference>
<dbReference type="STRING" id="1403537.Q428_00940"/>
<accession>A0A017RXZ0</accession>
<keyword evidence="12" id="KW-1185">Reference proteome</keyword>
<evidence type="ECO:0000313" key="11">
    <source>
        <dbReference type="EMBL" id="EYE89623.1"/>
    </source>
</evidence>
<evidence type="ECO:0000256" key="1">
    <source>
        <dbReference type="ARBA" id="ARBA00004162"/>
    </source>
</evidence>
<dbReference type="RefSeq" id="WP_084478010.1">
    <property type="nucleotide sequence ID" value="NZ_AZQP01000002.1"/>
</dbReference>
<evidence type="ECO:0000256" key="7">
    <source>
        <dbReference type="ARBA" id="ARBA00022989"/>
    </source>
</evidence>
<dbReference type="OrthoDB" id="9800132at2"/>
<comment type="similarity">
    <text evidence="2">Belongs to the YajC family.</text>
</comment>
<keyword evidence="7 10" id="KW-1133">Transmembrane helix</keyword>
<dbReference type="PRINTS" id="PR01853">
    <property type="entry name" value="YAJCTRNLCASE"/>
</dbReference>